<dbReference type="SMART" id="SM00320">
    <property type="entry name" value="WD40"/>
    <property type="match status" value="4"/>
</dbReference>
<evidence type="ECO:0000256" key="3">
    <source>
        <dbReference type="PROSITE-ProRule" id="PRU00221"/>
    </source>
</evidence>
<reference evidence="5 6" key="1">
    <citation type="submission" date="2011-10" db="EMBL/GenBank/DDBJ databases">
        <authorList>
            <person name="Genoscope - CEA"/>
        </authorList>
    </citation>
    <scope>NUCLEOTIDE SEQUENCE [LARGE SCALE GENOMIC DNA]</scope>
    <source>
        <strain evidence="5 6">RCC 1105</strain>
    </source>
</reference>
<dbReference type="Pfam" id="PF00400">
    <property type="entry name" value="WD40"/>
    <property type="match status" value="4"/>
</dbReference>
<dbReference type="STRING" id="41875.K8EVE9"/>
<accession>K8EVE9</accession>
<dbReference type="GeneID" id="19015674"/>
<evidence type="ECO:0000256" key="4">
    <source>
        <dbReference type="SAM" id="MobiDB-lite"/>
    </source>
</evidence>
<dbReference type="eggNOG" id="KOG0647">
    <property type="taxonomic scope" value="Eukaryota"/>
</dbReference>
<dbReference type="Gene3D" id="2.130.10.10">
    <property type="entry name" value="YVTN repeat-like/Quinoprotein amine dehydrogenase"/>
    <property type="match status" value="1"/>
</dbReference>
<evidence type="ECO:0000256" key="2">
    <source>
        <dbReference type="ARBA" id="ARBA00022737"/>
    </source>
</evidence>
<keyword evidence="1 3" id="KW-0853">WD repeat</keyword>
<dbReference type="InterPro" id="IPR015943">
    <property type="entry name" value="WD40/YVTN_repeat-like_dom_sf"/>
</dbReference>
<dbReference type="FunFam" id="2.130.10.10:FF:000190">
    <property type="entry name" value="Nuclear pore complex subunit"/>
    <property type="match status" value="1"/>
</dbReference>
<dbReference type="PROSITE" id="PS50294">
    <property type="entry name" value="WD_REPEATS_REGION"/>
    <property type="match status" value="2"/>
</dbReference>
<proteinExistence type="predicted"/>
<name>K8EVE9_9CHLO</name>
<dbReference type="OrthoDB" id="256303at2759"/>
<dbReference type="InterPro" id="IPR036322">
    <property type="entry name" value="WD40_repeat_dom_sf"/>
</dbReference>
<keyword evidence="2" id="KW-0677">Repeat</keyword>
<protein>
    <submittedName>
        <fullName evidence="5">Poly(A)+ RNA export protein</fullName>
    </submittedName>
</protein>
<evidence type="ECO:0000256" key="1">
    <source>
        <dbReference type="ARBA" id="ARBA00022574"/>
    </source>
</evidence>
<dbReference type="SUPFAM" id="SSF50978">
    <property type="entry name" value="WD40 repeat-like"/>
    <property type="match status" value="1"/>
</dbReference>
<sequence>MGGGPGLGGGGGFGQPSPPNIAGQQQQQNQPQNQTAPQTNPNNDMLVQSSPQDGITSLKWSPTGNFLVATGWDNKVLCYDVQPNGQALPKAAMEAHEAPVMASVWSPDGSAVFSGGCDNQAKKWDLGSNQTTQVAQHDGPIRHMAWIQQHNILCTGSWDKTLKYWDARQPNPVSVAQLPERCYALDVKQNLLVCGTAERHILVYNMQNPTQPYKQLYSPLKYQTRCIAAFPDQSGYLVGSIEGRVAVQHVEDNMKSANFTFKCHREQNDIYAVNSISFHPTFGTFVTAGADGNYNFWDKDSKQRLKAMQKVSCPISCGDFNRDGTIYAYAASYEWSKGGDNPMANQPNNIYLHSVAETEVKPRQKSSLGGRR</sequence>
<keyword evidence="6" id="KW-1185">Reference proteome</keyword>
<dbReference type="RefSeq" id="XP_007512867.1">
    <property type="nucleotide sequence ID" value="XM_007512805.1"/>
</dbReference>
<evidence type="ECO:0000313" key="5">
    <source>
        <dbReference type="EMBL" id="CCO16425.1"/>
    </source>
</evidence>
<feature type="compositionally biased region" description="Polar residues" evidence="4">
    <location>
        <begin position="45"/>
        <end position="56"/>
    </location>
</feature>
<dbReference type="AlphaFoldDB" id="K8EVE9"/>
<feature type="repeat" description="WD" evidence="3">
    <location>
        <begin position="134"/>
        <end position="175"/>
    </location>
</feature>
<dbReference type="InterPro" id="IPR001680">
    <property type="entry name" value="WD40_rpt"/>
</dbReference>
<gene>
    <name evidence="5" type="ORF">Bathy05g01710</name>
</gene>
<feature type="region of interest" description="Disordered" evidence="4">
    <location>
        <begin position="1"/>
        <end position="56"/>
    </location>
</feature>
<dbReference type="Proteomes" id="UP000198341">
    <property type="component" value="Chromosome 5"/>
</dbReference>
<feature type="repeat" description="WD" evidence="3">
    <location>
        <begin position="273"/>
        <end position="307"/>
    </location>
</feature>
<organism evidence="5 6">
    <name type="scientific">Bathycoccus prasinos</name>
    <dbReference type="NCBI Taxonomy" id="41875"/>
    <lineage>
        <taxon>Eukaryota</taxon>
        <taxon>Viridiplantae</taxon>
        <taxon>Chlorophyta</taxon>
        <taxon>Mamiellophyceae</taxon>
        <taxon>Mamiellales</taxon>
        <taxon>Bathycoccaceae</taxon>
        <taxon>Bathycoccus</taxon>
    </lineage>
</organism>
<feature type="compositionally biased region" description="Low complexity" evidence="4">
    <location>
        <begin position="20"/>
        <end position="43"/>
    </location>
</feature>
<dbReference type="KEGG" id="bpg:Bathy05g01710"/>
<dbReference type="EMBL" id="FO082274">
    <property type="protein sequence ID" value="CCO16425.1"/>
    <property type="molecule type" value="Genomic_DNA"/>
</dbReference>
<feature type="repeat" description="WD" evidence="3">
    <location>
        <begin position="93"/>
        <end position="134"/>
    </location>
</feature>
<feature type="compositionally biased region" description="Gly residues" evidence="4">
    <location>
        <begin position="1"/>
        <end position="14"/>
    </location>
</feature>
<evidence type="ECO:0000313" key="6">
    <source>
        <dbReference type="Proteomes" id="UP000198341"/>
    </source>
</evidence>
<dbReference type="PANTHER" id="PTHR10971">
    <property type="entry name" value="MRNA EXPORT FACTOR AND BUB3"/>
    <property type="match status" value="1"/>
</dbReference>
<dbReference type="PROSITE" id="PS50082">
    <property type="entry name" value="WD_REPEATS_2"/>
    <property type="match status" value="3"/>
</dbReference>